<evidence type="ECO:0000256" key="9">
    <source>
        <dbReference type="ARBA" id="ARBA00023180"/>
    </source>
</evidence>
<feature type="signal peptide" evidence="15">
    <location>
        <begin position="1"/>
        <end position="17"/>
    </location>
</feature>
<dbReference type="GO" id="GO:0008061">
    <property type="term" value="F:chitin binding"/>
    <property type="evidence" value="ECO:0007669"/>
    <property type="project" value="UniProtKB-KW"/>
</dbReference>
<keyword evidence="11 13" id="KW-0326">Glycosidase</keyword>
<evidence type="ECO:0000256" key="7">
    <source>
        <dbReference type="ARBA" id="ARBA00022801"/>
    </source>
</evidence>
<sequence>MFSFALFFLLIAVSVLGFDIDSKTNVAVYWGQASAGSQESLATYCQSDDVDIVLLSFLYVFPDPLSLDFSSACSDTFSDGLLHCSQIGEDIKTCQGLGKKVLLSLGGASGSYGFANDSEAETFAETLWNTFGGGSADERPFDDAIVDGFDFDIENSQPTGYAALVTKLREYFESGSKDYYISAAPQCYYPDASVGDLLQNSKVDFAFIQFYNNYCDVDRQFNWDTWLDFAETISPNTDIKLYLGLPGASTAASYGYISDLSLIESTVKNISTSSNFGGIMLWDASQGFTNQIDGETYVAQMKSILEQYASSEVSSTVSTTSTSSSSSIASLTSATSLTASSTSSSSISSSQTTSSIISSSTSIVTSAIPSSTSTSTSLTLSSSTLSTASSASSLPVTSTETSISSSLSISSTALSSTTVHSTSPTGASTYSPSSSEIISSSHILSTTSDSSTSSDFPSSLPTTTAVTTPTTTLSTKLLSSGSTGSSSSSAIITSSSSVPIEATTTFSEERSTTTLVPTSTLSSSSSVPSPTATSWAHSRAIALNEQFAAGDLNGKTTCFDGEISCTADGKIAICNYGDWVYTECAAGTTCFAYDTADVVSISCNFSGLKSDFE</sequence>
<dbReference type="InterPro" id="IPR005089">
    <property type="entry name" value="CBM19"/>
</dbReference>
<keyword evidence="8" id="KW-0146">Chitin degradation</keyword>
<comment type="subcellular location">
    <subcellularLocation>
        <location evidence="2">Secreted</location>
    </subcellularLocation>
</comment>
<dbReference type="PROSITE" id="PS51910">
    <property type="entry name" value="GH18_2"/>
    <property type="match status" value="1"/>
</dbReference>
<keyword evidence="7 13" id="KW-0378">Hydrolase</keyword>
<dbReference type="InterPro" id="IPR001579">
    <property type="entry name" value="Glyco_hydro_18_chit_AS"/>
</dbReference>
<keyword evidence="5" id="KW-0147">Chitin-binding</keyword>
<evidence type="ECO:0000256" key="15">
    <source>
        <dbReference type="SAM" id="SignalP"/>
    </source>
</evidence>
<dbReference type="Pfam" id="PF03427">
    <property type="entry name" value="CBM_19"/>
    <property type="match status" value="1"/>
</dbReference>
<dbReference type="CDD" id="cd02877">
    <property type="entry name" value="GH18_hevamine_XipI_class_III"/>
    <property type="match status" value="1"/>
</dbReference>
<dbReference type="Proteomes" id="UP000190831">
    <property type="component" value="Chromosome C"/>
</dbReference>
<name>A0A1G4M9Q8_LACFM</name>
<keyword evidence="12" id="KW-0624">Polysaccharide degradation</keyword>
<evidence type="ECO:0000256" key="14">
    <source>
        <dbReference type="SAM" id="MobiDB-lite"/>
    </source>
</evidence>
<evidence type="ECO:0000256" key="4">
    <source>
        <dbReference type="ARBA" id="ARBA00022525"/>
    </source>
</evidence>
<keyword evidence="9" id="KW-0325">Glycoprotein</keyword>
<protein>
    <recommendedName>
        <fullName evidence="3">chitinase</fullName>
        <ecNumber evidence="3">3.2.1.14</ecNumber>
    </recommendedName>
</protein>
<keyword evidence="10" id="KW-0119">Carbohydrate metabolism</keyword>
<keyword evidence="18" id="KW-1185">Reference proteome</keyword>
<dbReference type="Pfam" id="PF00704">
    <property type="entry name" value="Glyco_hydro_18"/>
    <property type="match status" value="1"/>
</dbReference>
<feature type="domain" description="GH18" evidence="16">
    <location>
        <begin position="24"/>
        <end position="308"/>
    </location>
</feature>
<dbReference type="FunFam" id="3.20.20.80:FF:000125">
    <property type="entry name" value="CTS1p Endochitinase"/>
    <property type="match status" value="1"/>
</dbReference>
<gene>
    <name evidence="17" type="ORF">LAFE_0C07976G</name>
</gene>
<feature type="chain" id="PRO_5009237253" description="chitinase" evidence="15">
    <location>
        <begin position="18"/>
        <end position="613"/>
    </location>
</feature>
<evidence type="ECO:0000313" key="18">
    <source>
        <dbReference type="Proteomes" id="UP000190831"/>
    </source>
</evidence>
<accession>A0A1G4M9Q8</accession>
<evidence type="ECO:0000313" key="17">
    <source>
        <dbReference type="EMBL" id="SCW00609.1"/>
    </source>
</evidence>
<evidence type="ECO:0000256" key="8">
    <source>
        <dbReference type="ARBA" id="ARBA00023024"/>
    </source>
</evidence>
<dbReference type="EMBL" id="LT598485">
    <property type="protein sequence ID" value="SCW00609.1"/>
    <property type="molecule type" value="Genomic_DNA"/>
</dbReference>
<dbReference type="InterPro" id="IPR017853">
    <property type="entry name" value="GH"/>
</dbReference>
<evidence type="ECO:0000256" key="12">
    <source>
        <dbReference type="ARBA" id="ARBA00023326"/>
    </source>
</evidence>
<dbReference type="AlphaFoldDB" id="A0A1G4M9Q8"/>
<dbReference type="OMA" id="GTTCFAY"/>
<evidence type="ECO:0000256" key="13">
    <source>
        <dbReference type="RuleBase" id="RU000489"/>
    </source>
</evidence>
<dbReference type="InterPro" id="IPR045321">
    <property type="entry name" value="Cts1-like"/>
</dbReference>
<dbReference type="GO" id="GO:0008843">
    <property type="term" value="F:endochitinase activity"/>
    <property type="evidence" value="ECO:0007669"/>
    <property type="project" value="UniProtKB-EC"/>
</dbReference>
<evidence type="ECO:0000256" key="2">
    <source>
        <dbReference type="ARBA" id="ARBA00004613"/>
    </source>
</evidence>
<dbReference type="Gene3D" id="3.20.20.80">
    <property type="entry name" value="Glycosidases"/>
    <property type="match status" value="1"/>
</dbReference>
<feature type="region of interest" description="Disordered" evidence="14">
    <location>
        <begin position="506"/>
        <end position="527"/>
    </location>
</feature>
<dbReference type="OrthoDB" id="6020543at2759"/>
<evidence type="ECO:0000256" key="1">
    <source>
        <dbReference type="ARBA" id="ARBA00000822"/>
    </source>
</evidence>
<evidence type="ECO:0000256" key="6">
    <source>
        <dbReference type="ARBA" id="ARBA00022729"/>
    </source>
</evidence>
<reference evidence="17 18" key="1">
    <citation type="submission" date="2016-03" db="EMBL/GenBank/DDBJ databases">
        <authorList>
            <person name="Devillers H."/>
        </authorList>
    </citation>
    <scope>NUCLEOTIDE SEQUENCE [LARGE SCALE GENOMIC DNA]</scope>
    <source>
        <strain evidence="17">CBS 6772</strain>
    </source>
</reference>
<dbReference type="STRING" id="4955.A0A1G4M9Q8"/>
<dbReference type="PANTHER" id="PTHR45708:SF49">
    <property type="entry name" value="ENDOCHITINASE"/>
    <property type="match status" value="1"/>
</dbReference>
<dbReference type="SUPFAM" id="SSF51445">
    <property type="entry name" value="(Trans)glycosidases"/>
    <property type="match status" value="1"/>
</dbReference>
<keyword evidence="6 15" id="KW-0732">Signal</keyword>
<dbReference type="GO" id="GO:0006032">
    <property type="term" value="P:chitin catabolic process"/>
    <property type="evidence" value="ECO:0007669"/>
    <property type="project" value="UniProtKB-KW"/>
</dbReference>
<evidence type="ECO:0000256" key="10">
    <source>
        <dbReference type="ARBA" id="ARBA00023277"/>
    </source>
</evidence>
<organism evidence="17 18">
    <name type="scientific">Lachancea fermentati</name>
    <name type="common">Zygosaccharomyces fermentati</name>
    <dbReference type="NCBI Taxonomy" id="4955"/>
    <lineage>
        <taxon>Eukaryota</taxon>
        <taxon>Fungi</taxon>
        <taxon>Dikarya</taxon>
        <taxon>Ascomycota</taxon>
        <taxon>Saccharomycotina</taxon>
        <taxon>Saccharomycetes</taxon>
        <taxon>Saccharomycetales</taxon>
        <taxon>Saccharomycetaceae</taxon>
        <taxon>Lachancea</taxon>
    </lineage>
</organism>
<feature type="region of interest" description="Disordered" evidence="14">
    <location>
        <begin position="448"/>
        <end position="467"/>
    </location>
</feature>
<dbReference type="GO" id="GO:0000272">
    <property type="term" value="P:polysaccharide catabolic process"/>
    <property type="evidence" value="ECO:0007669"/>
    <property type="project" value="UniProtKB-KW"/>
</dbReference>
<evidence type="ECO:0000256" key="11">
    <source>
        <dbReference type="ARBA" id="ARBA00023295"/>
    </source>
</evidence>
<dbReference type="PROSITE" id="PS01095">
    <property type="entry name" value="GH18_1"/>
    <property type="match status" value="1"/>
</dbReference>
<keyword evidence="4" id="KW-0964">Secreted</keyword>
<proteinExistence type="predicted"/>
<evidence type="ECO:0000259" key="16">
    <source>
        <dbReference type="PROSITE" id="PS51910"/>
    </source>
</evidence>
<dbReference type="GO" id="GO:0005576">
    <property type="term" value="C:extracellular region"/>
    <property type="evidence" value="ECO:0007669"/>
    <property type="project" value="UniProtKB-SubCell"/>
</dbReference>
<dbReference type="InterPro" id="IPR050542">
    <property type="entry name" value="Glycosyl_Hydrlase18_Chitinase"/>
</dbReference>
<dbReference type="InterPro" id="IPR001223">
    <property type="entry name" value="Glyco_hydro18_cat"/>
</dbReference>
<comment type="catalytic activity">
    <reaction evidence="1">
        <text>Random endo-hydrolysis of N-acetyl-beta-D-glucosaminide (1-&gt;4)-beta-linkages in chitin and chitodextrins.</text>
        <dbReference type="EC" id="3.2.1.14"/>
    </reaction>
</comment>
<dbReference type="EC" id="3.2.1.14" evidence="3"/>
<dbReference type="PANTHER" id="PTHR45708">
    <property type="entry name" value="ENDOCHITINASE"/>
    <property type="match status" value="1"/>
</dbReference>
<evidence type="ECO:0000256" key="5">
    <source>
        <dbReference type="ARBA" id="ARBA00022669"/>
    </source>
</evidence>
<evidence type="ECO:0000256" key="3">
    <source>
        <dbReference type="ARBA" id="ARBA00012729"/>
    </source>
</evidence>